<comment type="caution">
    <text evidence="3">The sequence shown here is derived from an EMBL/GenBank/DDBJ whole genome shotgun (WGS) entry which is preliminary data.</text>
</comment>
<evidence type="ECO:0000313" key="3">
    <source>
        <dbReference type="EMBL" id="MBE1608955.1"/>
    </source>
</evidence>
<evidence type="ECO:0000313" key="4">
    <source>
        <dbReference type="Proteomes" id="UP000638648"/>
    </source>
</evidence>
<reference evidence="3" key="1">
    <citation type="submission" date="2020-10" db="EMBL/GenBank/DDBJ databases">
        <title>Sequencing the genomes of 1000 actinobacteria strains.</title>
        <authorList>
            <person name="Klenk H.-P."/>
        </authorList>
    </citation>
    <scope>NUCLEOTIDE SEQUENCE</scope>
    <source>
        <strain evidence="3">DSM 45354</strain>
    </source>
</reference>
<evidence type="ECO:0000256" key="1">
    <source>
        <dbReference type="SAM" id="MobiDB-lite"/>
    </source>
</evidence>
<organism evidence="3 4">
    <name type="scientific">Actinopolymorpha pittospori</name>
    <dbReference type="NCBI Taxonomy" id="648752"/>
    <lineage>
        <taxon>Bacteria</taxon>
        <taxon>Bacillati</taxon>
        <taxon>Actinomycetota</taxon>
        <taxon>Actinomycetes</taxon>
        <taxon>Propionibacteriales</taxon>
        <taxon>Actinopolymorphaceae</taxon>
        <taxon>Actinopolymorpha</taxon>
    </lineage>
</organism>
<feature type="signal peptide" evidence="2">
    <location>
        <begin position="1"/>
        <end position="32"/>
    </location>
</feature>
<feature type="region of interest" description="Disordered" evidence="1">
    <location>
        <begin position="71"/>
        <end position="137"/>
    </location>
</feature>
<dbReference type="EMBL" id="JADBEM010000001">
    <property type="protein sequence ID" value="MBE1608955.1"/>
    <property type="molecule type" value="Genomic_DNA"/>
</dbReference>
<evidence type="ECO:0008006" key="5">
    <source>
        <dbReference type="Google" id="ProtNLM"/>
    </source>
</evidence>
<feature type="compositionally biased region" description="Low complexity" evidence="1">
    <location>
        <begin position="90"/>
        <end position="127"/>
    </location>
</feature>
<keyword evidence="2" id="KW-0732">Signal</keyword>
<evidence type="ECO:0000256" key="2">
    <source>
        <dbReference type="SAM" id="SignalP"/>
    </source>
</evidence>
<feature type="chain" id="PRO_5037210434" description="Collagen triple helix repeat-containing protein" evidence="2">
    <location>
        <begin position="33"/>
        <end position="247"/>
    </location>
</feature>
<protein>
    <recommendedName>
        <fullName evidence="5">Collagen triple helix repeat-containing protein</fullName>
    </recommendedName>
</protein>
<dbReference type="InterPro" id="IPR008160">
    <property type="entry name" value="Collagen"/>
</dbReference>
<proteinExistence type="predicted"/>
<keyword evidence="4" id="KW-1185">Reference proteome</keyword>
<dbReference type="Pfam" id="PF01391">
    <property type="entry name" value="Collagen"/>
    <property type="match status" value="1"/>
</dbReference>
<gene>
    <name evidence="3" type="ORF">HEB94_005803</name>
</gene>
<dbReference type="RefSeq" id="WP_273376561.1">
    <property type="nucleotide sequence ID" value="NZ_BAABJL010000036.1"/>
</dbReference>
<sequence length="247" mass="24679">MNKAFMKRGAIAGAVVAAATALIAGSAGVASATLDPKDGYNYFGTIYSCSGKTAVRIVNASTKCKPGEGAIKWPGKAVPGPKGEKGDKGATGPKGATGARGPVGLTGPAGPKGATGAQGPAGPKGDAGAAGGDGQDGVSDLTTGAGYTSVWKGDGGAELHETIQKCPEGQYALSGGFSTFGGDSKDLGGDNKNIQVTVSAPYFEGEYEPVHGDYFRATEWVVRGYNHGETDQVVRAFAICADIADAE</sequence>
<dbReference type="AlphaFoldDB" id="A0A927RE96"/>
<dbReference type="Proteomes" id="UP000638648">
    <property type="component" value="Unassembled WGS sequence"/>
</dbReference>
<accession>A0A927RE96</accession>
<name>A0A927RE96_9ACTN</name>